<proteinExistence type="predicted"/>
<sequence>MPSPRIRHRQWPRRHRWQNLKRVLPKKGFTYPPGFSVFANSRESIVVIKAMWAATPAVREFRHVYSAEVDTMLGEIFDQAWTCRQVVHHMDARRFWTMIMGLVSWSCNNKFMRADLLEKLADYLVLSRLRYLREPRGSAVSPLGQTAIAVDRWLGFLQENHPDRVPRLDKDVRYDDNSNHNGGDAMEFDDGKASGSRANHEVPPSVPAAGFTFTLPIGAPRFPRGGHAEKRQKVGREGQSASVTTGVEEKAEEEEEDLVHMTRDLTLGR</sequence>
<keyword evidence="3" id="KW-1185">Reference proteome</keyword>
<comment type="caution">
    <text evidence="2">The sequence shown here is derived from an EMBL/GenBank/DDBJ whole genome shotgun (WGS) entry which is preliminary data.</text>
</comment>
<gene>
    <name evidence="2" type="ORF">QBC33DRAFT_603263</name>
</gene>
<feature type="region of interest" description="Disordered" evidence="1">
    <location>
        <begin position="167"/>
        <end position="206"/>
    </location>
</feature>
<organism evidence="2 3">
    <name type="scientific">Phialemonium atrogriseum</name>
    <dbReference type="NCBI Taxonomy" id="1093897"/>
    <lineage>
        <taxon>Eukaryota</taxon>
        <taxon>Fungi</taxon>
        <taxon>Dikarya</taxon>
        <taxon>Ascomycota</taxon>
        <taxon>Pezizomycotina</taxon>
        <taxon>Sordariomycetes</taxon>
        <taxon>Sordariomycetidae</taxon>
        <taxon>Cephalothecales</taxon>
        <taxon>Cephalothecaceae</taxon>
        <taxon>Phialemonium</taxon>
    </lineage>
</organism>
<dbReference type="EMBL" id="MU839001">
    <property type="protein sequence ID" value="KAK1770161.1"/>
    <property type="molecule type" value="Genomic_DNA"/>
</dbReference>
<evidence type="ECO:0000313" key="3">
    <source>
        <dbReference type="Proteomes" id="UP001244011"/>
    </source>
</evidence>
<reference evidence="2" key="1">
    <citation type="submission" date="2023-06" db="EMBL/GenBank/DDBJ databases">
        <title>Genome-scale phylogeny and comparative genomics of the fungal order Sordariales.</title>
        <authorList>
            <consortium name="Lawrence Berkeley National Laboratory"/>
            <person name="Hensen N."/>
            <person name="Bonometti L."/>
            <person name="Westerberg I."/>
            <person name="Brannstrom I.O."/>
            <person name="Guillou S."/>
            <person name="Cros-Aarteil S."/>
            <person name="Calhoun S."/>
            <person name="Haridas S."/>
            <person name="Kuo A."/>
            <person name="Mondo S."/>
            <person name="Pangilinan J."/>
            <person name="Riley R."/>
            <person name="Labutti K."/>
            <person name="Andreopoulos B."/>
            <person name="Lipzen A."/>
            <person name="Chen C."/>
            <person name="Yanf M."/>
            <person name="Daum C."/>
            <person name="Ng V."/>
            <person name="Clum A."/>
            <person name="Steindorff A."/>
            <person name="Ohm R."/>
            <person name="Martin F."/>
            <person name="Silar P."/>
            <person name="Natvig D."/>
            <person name="Lalanne C."/>
            <person name="Gautier V."/>
            <person name="Ament-Velasquez S.L."/>
            <person name="Kruys A."/>
            <person name="Hutchinson M.I."/>
            <person name="Powell A.J."/>
            <person name="Barry K."/>
            <person name="Miller A.N."/>
            <person name="Grigoriev I.V."/>
            <person name="Debuchy R."/>
            <person name="Gladieux P."/>
            <person name="Thoren M.H."/>
            <person name="Johannesson H."/>
        </authorList>
    </citation>
    <scope>NUCLEOTIDE SEQUENCE</scope>
    <source>
        <strain evidence="2">8032-3</strain>
    </source>
</reference>
<feature type="compositionally biased region" description="Basic and acidic residues" evidence="1">
    <location>
        <begin position="167"/>
        <end position="178"/>
    </location>
</feature>
<dbReference type="AlphaFoldDB" id="A0AAJ0C571"/>
<dbReference type="GeneID" id="85315367"/>
<feature type="region of interest" description="Disordered" evidence="1">
    <location>
        <begin position="219"/>
        <end position="269"/>
    </location>
</feature>
<protein>
    <submittedName>
        <fullName evidence="2">Uncharacterized protein</fullName>
    </submittedName>
</protein>
<accession>A0AAJ0C571</accession>
<evidence type="ECO:0000313" key="2">
    <source>
        <dbReference type="EMBL" id="KAK1770161.1"/>
    </source>
</evidence>
<dbReference type="Proteomes" id="UP001244011">
    <property type="component" value="Unassembled WGS sequence"/>
</dbReference>
<evidence type="ECO:0000256" key="1">
    <source>
        <dbReference type="SAM" id="MobiDB-lite"/>
    </source>
</evidence>
<dbReference type="RefSeq" id="XP_060286374.1">
    <property type="nucleotide sequence ID" value="XM_060432180.1"/>
</dbReference>
<feature type="compositionally biased region" description="Basic and acidic residues" evidence="1">
    <location>
        <begin position="226"/>
        <end position="236"/>
    </location>
</feature>
<name>A0AAJ0C571_9PEZI</name>